<organism evidence="8 9">
    <name type="scientific">Dechloromonas hankyongensis</name>
    <dbReference type="NCBI Taxonomy" id="2908002"/>
    <lineage>
        <taxon>Bacteria</taxon>
        <taxon>Pseudomonadati</taxon>
        <taxon>Pseudomonadota</taxon>
        <taxon>Betaproteobacteria</taxon>
        <taxon>Rhodocyclales</taxon>
        <taxon>Azonexaceae</taxon>
        <taxon>Dechloromonas</taxon>
    </lineage>
</organism>
<name>A0ABS9JY62_9RHOO</name>
<feature type="transmembrane region" description="Helical" evidence="6">
    <location>
        <begin position="83"/>
        <end position="103"/>
    </location>
</feature>
<evidence type="ECO:0000313" key="8">
    <source>
        <dbReference type="EMBL" id="MCG2575846.1"/>
    </source>
</evidence>
<evidence type="ECO:0000313" key="9">
    <source>
        <dbReference type="Proteomes" id="UP001165384"/>
    </source>
</evidence>
<evidence type="ECO:0000256" key="6">
    <source>
        <dbReference type="SAM" id="Phobius"/>
    </source>
</evidence>
<evidence type="ECO:0000256" key="2">
    <source>
        <dbReference type="ARBA" id="ARBA00022475"/>
    </source>
</evidence>
<comment type="caution">
    <text evidence="8">The sequence shown here is derived from an EMBL/GenBank/DDBJ whole genome shotgun (WGS) entry which is preliminary data.</text>
</comment>
<dbReference type="PANTHER" id="PTHR43124">
    <property type="entry name" value="PURINE EFFLUX PUMP PBUE"/>
    <property type="match status" value="1"/>
</dbReference>
<dbReference type="InterPro" id="IPR011701">
    <property type="entry name" value="MFS"/>
</dbReference>
<dbReference type="Pfam" id="PF07690">
    <property type="entry name" value="MFS_1"/>
    <property type="match status" value="1"/>
</dbReference>
<gene>
    <name evidence="8" type="ORF">LZ012_02415</name>
</gene>
<dbReference type="InterPro" id="IPR020846">
    <property type="entry name" value="MFS_dom"/>
</dbReference>
<feature type="transmembrane region" description="Helical" evidence="6">
    <location>
        <begin position="256"/>
        <end position="275"/>
    </location>
</feature>
<dbReference type="EMBL" id="JAKLTN010000001">
    <property type="protein sequence ID" value="MCG2575846.1"/>
    <property type="molecule type" value="Genomic_DNA"/>
</dbReference>
<feature type="transmembrane region" description="Helical" evidence="6">
    <location>
        <begin position="215"/>
        <end position="236"/>
    </location>
</feature>
<keyword evidence="2" id="KW-1003">Cell membrane</keyword>
<comment type="subcellular location">
    <subcellularLocation>
        <location evidence="1">Cell membrane</location>
        <topology evidence="1">Multi-pass membrane protein</topology>
    </subcellularLocation>
</comment>
<dbReference type="PROSITE" id="PS50850">
    <property type="entry name" value="MFS"/>
    <property type="match status" value="1"/>
</dbReference>
<feature type="transmembrane region" description="Helical" evidence="6">
    <location>
        <begin position="48"/>
        <end position="71"/>
    </location>
</feature>
<dbReference type="Proteomes" id="UP001165384">
    <property type="component" value="Unassembled WGS sequence"/>
</dbReference>
<feature type="transmembrane region" description="Helical" evidence="6">
    <location>
        <begin position="347"/>
        <end position="366"/>
    </location>
</feature>
<protein>
    <submittedName>
        <fullName evidence="8">MFS transporter</fullName>
    </submittedName>
</protein>
<dbReference type="PANTHER" id="PTHR43124:SF3">
    <property type="entry name" value="CHLORAMPHENICOL EFFLUX PUMP RV0191"/>
    <property type="match status" value="1"/>
</dbReference>
<evidence type="ECO:0000256" key="4">
    <source>
        <dbReference type="ARBA" id="ARBA00022989"/>
    </source>
</evidence>
<feature type="transmembrane region" description="Helical" evidence="6">
    <location>
        <begin position="109"/>
        <end position="128"/>
    </location>
</feature>
<feature type="transmembrane region" description="Helical" evidence="6">
    <location>
        <begin position="165"/>
        <end position="185"/>
    </location>
</feature>
<accession>A0ABS9JY62</accession>
<keyword evidence="9" id="KW-1185">Reference proteome</keyword>
<feature type="transmembrane region" description="Helical" evidence="6">
    <location>
        <begin position="287"/>
        <end position="306"/>
    </location>
</feature>
<evidence type="ECO:0000259" key="7">
    <source>
        <dbReference type="PROSITE" id="PS50850"/>
    </source>
</evidence>
<sequence>MSYAPPPAGWLRLFLPFAAGYFLSYLFRTVNAVIGPVLARELDLPDNALGLLTSTYFLAFAAAQLPLGMLLDRYGPRRVESALLLVAGSGVAIFALSDTLGGLAIGRALIGLGVSACLMASFKAFALWFPPERQASLTGWMMASGGLGALAASKPLEFAIGFTSWRVIALGLAVATVLVAALIWWRVPDAHGDHKRAGFAEQLAGVREVFSSRHFWRYAPMGLLMTGGFMAVQGLWASRWMMVQEDMERSAVALRLTWISGAMLAGFLVMGFFATRLVHRGVKLEHVYRGAMSAALGSFALIGLFPGVAGDLLWPLLGICFSLSNISYSLVAQAFPTALSGRANTALNLMVFVGAFGLQWGIGGFVDGLQAQGWTTAAAYRAAFLSLLGAQALALVWFWLPARRS</sequence>
<feature type="transmembrane region" description="Helical" evidence="6">
    <location>
        <begin position="9"/>
        <end position="28"/>
    </location>
</feature>
<feature type="domain" description="Major facilitator superfamily (MFS) profile" evidence="7">
    <location>
        <begin position="13"/>
        <end position="405"/>
    </location>
</feature>
<dbReference type="SUPFAM" id="SSF103473">
    <property type="entry name" value="MFS general substrate transporter"/>
    <property type="match status" value="1"/>
</dbReference>
<dbReference type="InterPro" id="IPR036259">
    <property type="entry name" value="MFS_trans_sf"/>
</dbReference>
<feature type="transmembrane region" description="Helical" evidence="6">
    <location>
        <begin position="312"/>
        <end position="335"/>
    </location>
</feature>
<dbReference type="Gene3D" id="1.20.1250.20">
    <property type="entry name" value="MFS general substrate transporter like domains"/>
    <property type="match status" value="1"/>
</dbReference>
<evidence type="ECO:0000256" key="3">
    <source>
        <dbReference type="ARBA" id="ARBA00022692"/>
    </source>
</evidence>
<dbReference type="RefSeq" id="WP_275707187.1">
    <property type="nucleotide sequence ID" value="NZ_JAKLTN010000001.1"/>
</dbReference>
<keyword evidence="4 6" id="KW-1133">Transmembrane helix</keyword>
<keyword evidence="5 6" id="KW-0472">Membrane</keyword>
<evidence type="ECO:0000256" key="5">
    <source>
        <dbReference type="ARBA" id="ARBA00023136"/>
    </source>
</evidence>
<proteinExistence type="predicted"/>
<keyword evidence="3 6" id="KW-0812">Transmembrane</keyword>
<dbReference type="InterPro" id="IPR050189">
    <property type="entry name" value="MFS_Efflux_Transporters"/>
</dbReference>
<feature type="transmembrane region" description="Helical" evidence="6">
    <location>
        <begin position="378"/>
        <end position="400"/>
    </location>
</feature>
<evidence type="ECO:0000256" key="1">
    <source>
        <dbReference type="ARBA" id="ARBA00004651"/>
    </source>
</evidence>
<reference evidence="8" key="1">
    <citation type="submission" date="2022-01" db="EMBL/GenBank/DDBJ databases">
        <authorList>
            <person name="Jo J.-H."/>
            <person name="Im W.-T."/>
        </authorList>
    </citation>
    <scope>NUCLEOTIDE SEQUENCE</scope>
    <source>
        <strain evidence="8">XY25</strain>
    </source>
</reference>